<sequence>MKNLKTSISVLAMSGLIFTSCMDENKSKDMKDMDEENKVEMNSEKEDMLKENTSNSDTEQMMAYNKVTSVDGEIVERSINNDVKALQISGWDGFNKLSIEMKKLEDADLNTMQTALPNFESTIASLSTTRPEWMMTEEISEDIEDLQKEYKALMSSDNTNEKKYKRDLEEVNEAYDDLVEEINETFDTYVKINRKANEKLNKNVDNAREKYNKEINKLNEVADDKK</sequence>
<name>A0AAC9LIX3_9FLAO</name>
<reference evidence="3 4" key="1">
    <citation type="submission" date="2017-01" db="EMBL/GenBank/DDBJ databases">
        <title>Complete genome of Lacinutrix venerupis DOK2-8 isolated from seawater in Dokdo.</title>
        <authorList>
            <person name="Chi W.-J."/>
            <person name="Kim J.H."/>
        </authorList>
    </citation>
    <scope>NUCLEOTIDE SEQUENCE [LARGE SCALE GENOMIC DNA]</scope>
    <source>
        <strain evidence="3 4">DOK2-8</strain>
    </source>
</reference>
<dbReference type="Proteomes" id="UP000187506">
    <property type="component" value="Chromosome"/>
</dbReference>
<organism evidence="3 4">
    <name type="scientific">Lacinutrix venerupis</name>
    <dbReference type="NCBI Taxonomy" id="1486034"/>
    <lineage>
        <taxon>Bacteria</taxon>
        <taxon>Pseudomonadati</taxon>
        <taxon>Bacteroidota</taxon>
        <taxon>Flavobacteriia</taxon>
        <taxon>Flavobacteriales</taxon>
        <taxon>Flavobacteriaceae</taxon>
        <taxon>Lacinutrix</taxon>
    </lineage>
</organism>
<dbReference type="AlphaFoldDB" id="A0AAC9LIX3"/>
<feature type="compositionally biased region" description="Basic and acidic residues" evidence="2">
    <location>
        <begin position="30"/>
        <end position="50"/>
    </location>
</feature>
<dbReference type="PROSITE" id="PS51257">
    <property type="entry name" value="PROKAR_LIPOPROTEIN"/>
    <property type="match status" value="1"/>
</dbReference>
<evidence type="ECO:0000313" key="3">
    <source>
        <dbReference type="EMBL" id="APX99460.1"/>
    </source>
</evidence>
<proteinExistence type="predicted"/>
<evidence type="ECO:0000256" key="2">
    <source>
        <dbReference type="SAM" id="MobiDB-lite"/>
    </source>
</evidence>
<protein>
    <recommendedName>
        <fullName evidence="5">Lipoprotein</fullName>
    </recommendedName>
</protein>
<evidence type="ECO:0000256" key="1">
    <source>
        <dbReference type="SAM" id="Coils"/>
    </source>
</evidence>
<feature type="coiled-coil region" evidence="1">
    <location>
        <begin position="136"/>
        <end position="224"/>
    </location>
</feature>
<keyword evidence="1" id="KW-0175">Coiled coil</keyword>
<keyword evidence="4" id="KW-1185">Reference proteome</keyword>
<dbReference type="KEGG" id="lvn:BWR22_03750"/>
<accession>A0AAC9LIX3</accession>
<gene>
    <name evidence="3" type="ORF">BWR22_03750</name>
</gene>
<dbReference type="EMBL" id="CP019352">
    <property type="protein sequence ID" value="APX99460.1"/>
    <property type="molecule type" value="Genomic_DNA"/>
</dbReference>
<dbReference type="RefSeq" id="WP_076732099.1">
    <property type="nucleotide sequence ID" value="NZ_CP019352.1"/>
</dbReference>
<feature type="region of interest" description="Disordered" evidence="2">
    <location>
        <begin position="30"/>
        <end position="57"/>
    </location>
</feature>
<evidence type="ECO:0008006" key="5">
    <source>
        <dbReference type="Google" id="ProtNLM"/>
    </source>
</evidence>
<evidence type="ECO:0000313" key="4">
    <source>
        <dbReference type="Proteomes" id="UP000187506"/>
    </source>
</evidence>